<comment type="caution">
    <text evidence="2">The sequence shown here is derived from an EMBL/GenBank/DDBJ whole genome shotgun (WGS) entry which is preliminary data.</text>
</comment>
<name>A0A426XSP4_ENSVE</name>
<organism evidence="2 3">
    <name type="scientific">Ensete ventricosum</name>
    <name type="common">Abyssinian banana</name>
    <name type="synonym">Musa ensete</name>
    <dbReference type="NCBI Taxonomy" id="4639"/>
    <lineage>
        <taxon>Eukaryota</taxon>
        <taxon>Viridiplantae</taxon>
        <taxon>Streptophyta</taxon>
        <taxon>Embryophyta</taxon>
        <taxon>Tracheophyta</taxon>
        <taxon>Spermatophyta</taxon>
        <taxon>Magnoliopsida</taxon>
        <taxon>Liliopsida</taxon>
        <taxon>Zingiberales</taxon>
        <taxon>Musaceae</taxon>
        <taxon>Ensete</taxon>
    </lineage>
</organism>
<protein>
    <recommendedName>
        <fullName evidence="1">DUF659 domain-containing protein</fullName>
    </recommendedName>
</protein>
<gene>
    <name evidence="2" type="ORF">B296_00057087</name>
</gene>
<dbReference type="AlphaFoldDB" id="A0A426XSP4"/>
<dbReference type="InterPro" id="IPR007021">
    <property type="entry name" value="DUF659"/>
</dbReference>
<reference evidence="2 3" key="1">
    <citation type="journal article" date="2014" name="Agronomy (Basel)">
        <title>A Draft Genome Sequence for Ensete ventricosum, the Drought-Tolerant Tree Against Hunger.</title>
        <authorList>
            <person name="Harrison J."/>
            <person name="Moore K.A."/>
            <person name="Paszkiewicz K."/>
            <person name="Jones T."/>
            <person name="Grant M."/>
            <person name="Ambacheew D."/>
            <person name="Muzemil S."/>
            <person name="Studholme D.J."/>
        </authorList>
    </citation>
    <scope>NUCLEOTIDE SEQUENCE [LARGE SCALE GENOMIC DNA]</scope>
</reference>
<evidence type="ECO:0000313" key="3">
    <source>
        <dbReference type="Proteomes" id="UP000287651"/>
    </source>
</evidence>
<sequence length="59" mass="7307">MYESWTRLTRITIINFLVYYNKHVFFHKSINTFDKIQDINHIENLMDTVVEEIRLQYIV</sequence>
<feature type="domain" description="DUF659" evidence="1">
    <location>
        <begin position="1"/>
        <end position="59"/>
    </location>
</feature>
<proteinExistence type="predicted"/>
<dbReference type="Proteomes" id="UP000287651">
    <property type="component" value="Unassembled WGS sequence"/>
</dbReference>
<evidence type="ECO:0000259" key="1">
    <source>
        <dbReference type="Pfam" id="PF04937"/>
    </source>
</evidence>
<accession>A0A426XSP4</accession>
<dbReference type="EMBL" id="AMZH03017805">
    <property type="protein sequence ID" value="RRT42490.1"/>
    <property type="molecule type" value="Genomic_DNA"/>
</dbReference>
<evidence type="ECO:0000313" key="2">
    <source>
        <dbReference type="EMBL" id="RRT42490.1"/>
    </source>
</evidence>
<dbReference type="Pfam" id="PF04937">
    <property type="entry name" value="DUF659"/>
    <property type="match status" value="1"/>
</dbReference>